<sequence length="806" mass="89610">MAAKEISLKLLVHKEKNQILYAESDKDFIDLLFSFLTMPIGTIIRLTAKQAKIGCMSTLYESLEDLDVQYLQTESCKNMLLHPMSASEEHCRDLVVNIDEREPIEYYFCEEKLSFLSDIKYLISTSLSEKECHSGVTVNWKISKEGPKNGARVGKDGVFVKGRMRYIITDDLQVSPVCIGTTLEMLKRLGISDATVLEERNVNLGSEEVLHLLKHSLLSKTPLTDMFLPLKDTIEEDTLDLKVMVADTKEVAQFHTEKDTSSHSKKMSVNLLVSKSRNKVLYAQVGEEFPDLLFSFLAFPLGSVVKCLGGCTNMGCLDNLYKSVEELGNKGCMKSEECKALLLDPKLMPFFGSINQLIQINELPGKLTIFNCRVCLYNGTGITDSDSGTCPHGKNIVQVEIINPKFRDVVAKLGGTFMDGPTTFMVTDELIVKPLSTISGISLFNQFNIPINDLEEQVVSVREEEALSLLKASLISNTVLSDVFLKKRKQLGKEIKPLLLRMDTSARSIKTEVLHLLKHSLLSKTPLTDVFLPVQDTIDGVALNLKVLGLDSKDISQFHTEKETGSDSKKMSVNLFVSKSRNKVLYAQVGEEFPDLLFSFLAFPLGSMVKWLGGCTSMGCLDNLYRSIEELANKSCMKSEECKALLLDPKLAPYFGSMNQLIQINELPGQLTILNCWGCLSRGFGIADSDSGPCLHGNNIVQVEVINPKFRDVVTELGGTFMDAALTTFMVTDELIVKPLSTISGISLFNQFNIPINDLEERVVSVGNKEALSLLKASLTSQTVLSDVFLKKPKKMRRGMRPGYYS</sequence>
<dbReference type="PANTHER" id="PTHR33103">
    <property type="entry name" value="OS01G0153900 PROTEIN"/>
    <property type="match status" value="1"/>
</dbReference>
<reference evidence="1 2" key="1">
    <citation type="journal article" date="2019" name="Nat. Plants">
        <title>Stout camphor tree genome fills gaps in understanding of flowering plant genome evolution.</title>
        <authorList>
            <person name="Chaw S.M."/>
            <person name="Liu Y.C."/>
            <person name="Wu Y.W."/>
            <person name="Wang H.Y."/>
            <person name="Lin C.I."/>
            <person name="Wu C.S."/>
            <person name="Ke H.M."/>
            <person name="Chang L.Y."/>
            <person name="Hsu C.Y."/>
            <person name="Yang H.T."/>
            <person name="Sudianto E."/>
            <person name="Hsu M.H."/>
            <person name="Wu K.P."/>
            <person name="Wang L.N."/>
            <person name="Leebens-Mack J.H."/>
            <person name="Tsai I.J."/>
        </authorList>
    </citation>
    <scope>NUCLEOTIDE SEQUENCE [LARGE SCALE GENOMIC DNA]</scope>
    <source>
        <strain evidence="2">cv. Chaw 1501</strain>
        <tissue evidence="1">Young leaves</tissue>
    </source>
</reference>
<accession>A0A3S4PZF8</accession>
<evidence type="ECO:0000313" key="1">
    <source>
        <dbReference type="EMBL" id="RWR96787.1"/>
    </source>
</evidence>
<dbReference type="Proteomes" id="UP000283530">
    <property type="component" value="Unassembled WGS sequence"/>
</dbReference>
<gene>
    <name evidence="1" type="ORF">CKAN_02618900</name>
</gene>
<dbReference type="PANTHER" id="PTHR33103:SF27">
    <property type="entry name" value="OS04G0594700 PROTEIN"/>
    <property type="match status" value="1"/>
</dbReference>
<dbReference type="InterPro" id="IPR007750">
    <property type="entry name" value="DUF674"/>
</dbReference>
<proteinExistence type="predicted"/>
<protein>
    <recommendedName>
        <fullName evidence="3">DUF674 domain-containing protein</fullName>
    </recommendedName>
</protein>
<evidence type="ECO:0008006" key="3">
    <source>
        <dbReference type="Google" id="ProtNLM"/>
    </source>
</evidence>
<dbReference type="Pfam" id="PF05056">
    <property type="entry name" value="DUF674"/>
    <property type="match status" value="2"/>
</dbReference>
<dbReference type="EMBL" id="QPKB01000012">
    <property type="protein sequence ID" value="RWR96787.1"/>
    <property type="molecule type" value="Genomic_DNA"/>
</dbReference>
<evidence type="ECO:0000313" key="2">
    <source>
        <dbReference type="Proteomes" id="UP000283530"/>
    </source>
</evidence>
<keyword evidence="2" id="KW-1185">Reference proteome</keyword>
<name>A0A3S4PZF8_9MAGN</name>
<organism evidence="1 2">
    <name type="scientific">Cinnamomum micranthum f. kanehirae</name>
    <dbReference type="NCBI Taxonomy" id="337451"/>
    <lineage>
        <taxon>Eukaryota</taxon>
        <taxon>Viridiplantae</taxon>
        <taxon>Streptophyta</taxon>
        <taxon>Embryophyta</taxon>
        <taxon>Tracheophyta</taxon>
        <taxon>Spermatophyta</taxon>
        <taxon>Magnoliopsida</taxon>
        <taxon>Magnoliidae</taxon>
        <taxon>Laurales</taxon>
        <taxon>Lauraceae</taxon>
        <taxon>Cinnamomum</taxon>
    </lineage>
</organism>
<comment type="caution">
    <text evidence="1">The sequence shown here is derived from an EMBL/GenBank/DDBJ whole genome shotgun (WGS) entry which is preliminary data.</text>
</comment>
<dbReference type="AlphaFoldDB" id="A0A3S4PZF8"/>